<organism evidence="1 2">
    <name type="scientific">Termitidicoccus mucosus</name>
    <dbReference type="NCBI Taxonomy" id="1184151"/>
    <lineage>
        <taxon>Bacteria</taxon>
        <taxon>Pseudomonadati</taxon>
        <taxon>Verrucomicrobiota</taxon>
        <taxon>Opitutia</taxon>
        <taxon>Opitutales</taxon>
        <taxon>Opitutaceae</taxon>
        <taxon>Termitidicoccus</taxon>
    </lineage>
</organism>
<proteinExistence type="predicted"/>
<accession>A0A178ICV4</accession>
<evidence type="ECO:0000313" key="1">
    <source>
        <dbReference type="EMBL" id="OAM86985.1"/>
    </source>
</evidence>
<dbReference type="PANTHER" id="PTHR43752">
    <property type="entry name" value="BNR/ASP-BOX REPEAT FAMILY PROTEIN"/>
    <property type="match status" value="1"/>
</dbReference>
<evidence type="ECO:0000313" key="2">
    <source>
        <dbReference type="Proteomes" id="UP000078486"/>
    </source>
</evidence>
<dbReference type="STRING" id="1184151.AW736_25505"/>
<dbReference type="SUPFAM" id="SSF50939">
    <property type="entry name" value="Sialidases"/>
    <property type="match status" value="1"/>
</dbReference>
<keyword evidence="2" id="KW-1185">Reference proteome</keyword>
<dbReference type="PANTHER" id="PTHR43752:SF2">
    <property type="entry name" value="BNR_ASP-BOX REPEAT FAMILY PROTEIN"/>
    <property type="match status" value="1"/>
</dbReference>
<gene>
    <name evidence="1" type="ORF">AW736_25505</name>
</gene>
<evidence type="ECO:0008006" key="3">
    <source>
        <dbReference type="Google" id="ProtNLM"/>
    </source>
</evidence>
<dbReference type="CDD" id="cd15482">
    <property type="entry name" value="Sialidase_non-viral"/>
    <property type="match status" value="1"/>
</dbReference>
<name>A0A178ICV4_9BACT</name>
<sequence length="392" mass="43705">MLSALLASVPARAQGYVPASREMPIPTLDLSGDASRQVVVARGTEEIYQGHPTTVLLPDGKTMYCVWTIGHGGPCGPLKRSDDGGKTWSDLLPVPENWSKASNCPTIYRLVDPKGVARLFVFAGHGPDEGKTMHYSYSEDEGKTWSPMRPSGLGGTAMPFCDIKPIDGGKRLLGVTNIRRPGETKDKTSNVIAQSISEDGGFTWSAPWRVVLDIPDRKPCEPELVRSPDGKQLLCLIRENVKHESLYMTSDDEGRTWSKPKFLPRGLWGDRHKAKYTPDGRLVVCFRDTGRPSPTRNHFVAWVGRYDDIVNGKKGLYRIKLINNHRWNMPNGRFRDWDCGYSGVEVLPDGTVVATTYTKYTDGPELNSVVSVRFNLQETDQMLLKLAKKKQK</sequence>
<dbReference type="AlphaFoldDB" id="A0A178ICV4"/>
<dbReference type="InterPro" id="IPR036278">
    <property type="entry name" value="Sialidase_sf"/>
</dbReference>
<dbReference type="Gene3D" id="2.120.10.10">
    <property type="match status" value="2"/>
</dbReference>
<dbReference type="Proteomes" id="UP000078486">
    <property type="component" value="Unassembled WGS sequence"/>
</dbReference>
<reference evidence="1 2" key="1">
    <citation type="submission" date="2016-01" db="EMBL/GenBank/DDBJ databases">
        <title>High potential of lignocellulose degradation of a new Verrucomicrobia species.</title>
        <authorList>
            <person name="Wang Y."/>
            <person name="Shi Y."/>
            <person name="Qiu Z."/>
            <person name="Liu S."/>
            <person name="Yang H."/>
        </authorList>
    </citation>
    <scope>NUCLEOTIDE SEQUENCE [LARGE SCALE GENOMIC DNA]</scope>
    <source>
        <strain evidence="1 2">TSB47</strain>
    </source>
</reference>
<protein>
    <recommendedName>
        <fullName evidence="3">Sialidase domain-containing protein</fullName>
    </recommendedName>
</protein>
<comment type="caution">
    <text evidence="1">The sequence shown here is derived from an EMBL/GenBank/DDBJ whole genome shotgun (WGS) entry which is preliminary data.</text>
</comment>
<dbReference type="EMBL" id="LRRQ01000190">
    <property type="protein sequence ID" value="OAM86985.1"/>
    <property type="molecule type" value="Genomic_DNA"/>
</dbReference>